<dbReference type="Proteomes" id="UP000805193">
    <property type="component" value="Unassembled WGS sequence"/>
</dbReference>
<proteinExistence type="predicted"/>
<organism evidence="1 2">
    <name type="scientific">Ixodes persulcatus</name>
    <name type="common">Taiga tick</name>
    <dbReference type="NCBI Taxonomy" id="34615"/>
    <lineage>
        <taxon>Eukaryota</taxon>
        <taxon>Metazoa</taxon>
        <taxon>Ecdysozoa</taxon>
        <taxon>Arthropoda</taxon>
        <taxon>Chelicerata</taxon>
        <taxon>Arachnida</taxon>
        <taxon>Acari</taxon>
        <taxon>Parasitiformes</taxon>
        <taxon>Ixodida</taxon>
        <taxon>Ixodoidea</taxon>
        <taxon>Ixodidae</taxon>
        <taxon>Ixodinae</taxon>
        <taxon>Ixodes</taxon>
    </lineage>
</organism>
<protein>
    <submittedName>
        <fullName evidence="1">Uncharacterized protein</fullName>
    </submittedName>
</protein>
<dbReference type="EMBL" id="JABSTQ010009145">
    <property type="protein sequence ID" value="KAG0432510.1"/>
    <property type="molecule type" value="Genomic_DNA"/>
</dbReference>
<keyword evidence="2" id="KW-1185">Reference proteome</keyword>
<evidence type="ECO:0000313" key="1">
    <source>
        <dbReference type="EMBL" id="KAG0432510.1"/>
    </source>
</evidence>
<comment type="caution">
    <text evidence="1">The sequence shown here is derived from an EMBL/GenBank/DDBJ whole genome shotgun (WGS) entry which is preliminary data.</text>
</comment>
<accession>A0AC60QF95</accession>
<name>A0AC60QF95_IXOPE</name>
<reference evidence="1 2" key="1">
    <citation type="journal article" date="2020" name="Cell">
        <title>Large-Scale Comparative Analyses of Tick Genomes Elucidate Their Genetic Diversity and Vector Capacities.</title>
        <authorList>
            <consortium name="Tick Genome and Microbiome Consortium (TIGMIC)"/>
            <person name="Jia N."/>
            <person name="Wang J."/>
            <person name="Shi W."/>
            <person name="Du L."/>
            <person name="Sun Y."/>
            <person name="Zhan W."/>
            <person name="Jiang J.F."/>
            <person name="Wang Q."/>
            <person name="Zhang B."/>
            <person name="Ji P."/>
            <person name="Bell-Sakyi L."/>
            <person name="Cui X.M."/>
            <person name="Yuan T.T."/>
            <person name="Jiang B.G."/>
            <person name="Yang W.F."/>
            <person name="Lam T.T."/>
            <person name="Chang Q.C."/>
            <person name="Ding S.J."/>
            <person name="Wang X.J."/>
            <person name="Zhu J.G."/>
            <person name="Ruan X.D."/>
            <person name="Zhao L."/>
            <person name="Wei J.T."/>
            <person name="Ye R.Z."/>
            <person name="Que T.C."/>
            <person name="Du C.H."/>
            <person name="Zhou Y.H."/>
            <person name="Cheng J.X."/>
            <person name="Dai P.F."/>
            <person name="Guo W.B."/>
            <person name="Han X.H."/>
            <person name="Huang E.J."/>
            <person name="Li L.F."/>
            <person name="Wei W."/>
            <person name="Gao Y.C."/>
            <person name="Liu J.Z."/>
            <person name="Shao H.Z."/>
            <person name="Wang X."/>
            <person name="Wang C.C."/>
            <person name="Yang T.C."/>
            <person name="Huo Q.B."/>
            <person name="Li W."/>
            <person name="Chen H.Y."/>
            <person name="Chen S.E."/>
            <person name="Zhou L.G."/>
            <person name="Ni X.B."/>
            <person name="Tian J.H."/>
            <person name="Sheng Y."/>
            <person name="Liu T."/>
            <person name="Pan Y.S."/>
            <person name="Xia L.Y."/>
            <person name="Li J."/>
            <person name="Zhao F."/>
            <person name="Cao W.C."/>
        </authorList>
    </citation>
    <scope>NUCLEOTIDE SEQUENCE [LARGE SCALE GENOMIC DNA]</scope>
    <source>
        <strain evidence="1">Iper-2018</strain>
    </source>
</reference>
<feature type="non-terminal residue" evidence="1">
    <location>
        <position position="1"/>
    </location>
</feature>
<gene>
    <name evidence="1" type="ORF">HPB47_020779</name>
</gene>
<evidence type="ECO:0000313" key="2">
    <source>
        <dbReference type="Proteomes" id="UP000805193"/>
    </source>
</evidence>
<sequence length="171" mass="18892">YGRGLPAVVVRPSIVSASWKEPFPGWVDGLLGGVFLVIASVSGLMTTFMADRTQVMDIVPVDVVANALIVAAHEASQEERSMYQQQLGRHPPVYNCASGTINKLSYDQVESLTNKMLRKHPAKARFGRPGLKLTKSRFYYAVAVFVFNYLPALFFDLVLKITGRKMRSAAP</sequence>